<dbReference type="GO" id="GO:0005737">
    <property type="term" value="C:cytoplasm"/>
    <property type="evidence" value="ECO:0007669"/>
    <property type="project" value="TreeGrafter"/>
</dbReference>
<organism evidence="4 5">
    <name type="scientific">Dictyocaulus viviparus</name>
    <name type="common">Bovine lungworm</name>
    <dbReference type="NCBI Taxonomy" id="29172"/>
    <lineage>
        <taxon>Eukaryota</taxon>
        <taxon>Metazoa</taxon>
        <taxon>Ecdysozoa</taxon>
        <taxon>Nematoda</taxon>
        <taxon>Chromadorea</taxon>
        <taxon>Rhabditida</taxon>
        <taxon>Rhabditina</taxon>
        <taxon>Rhabditomorpha</taxon>
        <taxon>Strongyloidea</taxon>
        <taxon>Metastrongylidae</taxon>
        <taxon>Dictyocaulus</taxon>
    </lineage>
</organism>
<dbReference type="InterPro" id="IPR052214">
    <property type="entry name" value="DAG_Lipase-Related"/>
</dbReference>
<keyword evidence="3" id="KW-0443">Lipid metabolism</keyword>
<dbReference type="PANTHER" id="PTHR45792">
    <property type="entry name" value="DIACYLGLYCEROL LIPASE HOMOLOG-RELATED"/>
    <property type="match status" value="1"/>
</dbReference>
<dbReference type="GO" id="GO:0046340">
    <property type="term" value="P:diacylglycerol catabolic process"/>
    <property type="evidence" value="ECO:0007669"/>
    <property type="project" value="TreeGrafter"/>
</dbReference>
<evidence type="ECO:0000313" key="5">
    <source>
        <dbReference type="Proteomes" id="UP000053766"/>
    </source>
</evidence>
<dbReference type="AlphaFoldDB" id="A0A0D8Y2B1"/>
<dbReference type="EMBL" id="KN716193">
    <property type="protein sequence ID" value="KJH51013.1"/>
    <property type="molecule type" value="Genomic_DNA"/>
</dbReference>
<proteinExistence type="predicted"/>
<evidence type="ECO:0000256" key="3">
    <source>
        <dbReference type="ARBA" id="ARBA00023098"/>
    </source>
</evidence>
<dbReference type="GO" id="GO:0005886">
    <property type="term" value="C:plasma membrane"/>
    <property type="evidence" value="ECO:0007669"/>
    <property type="project" value="TreeGrafter"/>
</dbReference>
<dbReference type="Gene3D" id="3.40.50.1820">
    <property type="entry name" value="alpha/beta hydrolase"/>
    <property type="match status" value="1"/>
</dbReference>
<dbReference type="OrthoDB" id="438440at2759"/>
<reference evidence="4 5" key="1">
    <citation type="submission" date="2013-11" db="EMBL/GenBank/DDBJ databases">
        <title>Draft genome of the bovine lungworm Dictyocaulus viviparus.</title>
        <authorList>
            <person name="Mitreva M."/>
        </authorList>
    </citation>
    <scope>NUCLEOTIDE SEQUENCE [LARGE SCALE GENOMIC DNA]</scope>
    <source>
        <strain evidence="4 5">HannoverDv2000</strain>
    </source>
</reference>
<name>A0A0D8Y2B1_DICVI</name>
<dbReference type="Proteomes" id="UP000053766">
    <property type="component" value="Unassembled WGS sequence"/>
</dbReference>
<sequence>MTIARKTWSRRFKIFTICQEAPMRAAVEDLANLMGSFFVDVDMVFSDVAAGLFLVAHSSTNTYPPLIPLCTGWQPWMAVENALHFQYFSSCVYGWPTYLLHNCGLRSVCRLVQKLQCCGKFPCDQVMIIEDNCCLCNMAAITLSIEHRNIDVFFASFRNGLYEVPFVVFADHETHSIVISIRGSRSLVDLVTDLCLGCLFVKLCVPVMIAKLDCYFLWFLVKNELFLTLKPNRIF</sequence>
<dbReference type="PANTHER" id="PTHR45792:SF2">
    <property type="entry name" value="DIACYLGLYCEROL LIPASE-BETA"/>
    <property type="match status" value="1"/>
</dbReference>
<keyword evidence="1" id="KW-0378">Hydrolase</keyword>
<dbReference type="GO" id="GO:0019369">
    <property type="term" value="P:arachidonate metabolic process"/>
    <property type="evidence" value="ECO:0007669"/>
    <property type="project" value="TreeGrafter"/>
</dbReference>
<dbReference type="SUPFAM" id="SSF53474">
    <property type="entry name" value="alpha/beta-Hydrolases"/>
    <property type="match status" value="1"/>
</dbReference>
<keyword evidence="2" id="KW-0442">Lipid degradation</keyword>
<dbReference type="GO" id="GO:0022008">
    <property type="term" value="P:neurogenesis"/>
    <property type="evidence" value="ECO:0007669"/>
    <property type="project" value="TreeGrafter"/>
</dbReference>
<dbReference type="GO" id="GO:0004806">
    <property type="term" value="F:triacylglycerol lipase activity"/>
    <property type="evidence" value="ECO:0007669"/>
    <property type="project" value="TreeGrafter"/>
</dbReference>
<protein>
    <submittedName>
        <fullName evidence="4">Uncharacterized protein</fullName>
    </submittedName>
</protein>
<evidence type="ECO:0000256" key="1">
    <source>
        <dbReference type="ARBA" id="ARBA00022801"/>
    </source>
</evidence>
<evidence type="ECO:0000313" key="4">
    <source>
        <dbReference type="EMBL" id="KJH51013.1"/>
    </source>
</evidence>
<reference evidence="5" key="2">
    <citation type="journal article" date="2016" name="Sci. Rep.">
        <title>Dictyocaulus viviparus genome, variome and transcriptome elucidate lungworm biology and support future intervention.</title>
        <authorList>
            <person name="McNulty S.N."/>
            <person name="Strube C."/>
            <person name="Rosa B.A."/>
            <person name="Martin J.C."/>
            <person name="Tyagi R."/>
            <person name="Choi Y.J."/>
            <person name="Wang Q."/>
            <person name="Hallsworth Pepin K."/>
            <person name="Zhang X."/>
            <person name="Ozersky P."/>
            <person name="Wilson R.K."/>
            <person name="Sternberg P.W."/>
            <person name="Gasser R.B."/>
            <person name="Mitreva M."/>
        </authorList>
    </citation>
    <scope>NUCLEOTIDE SEQUENCE [LARGE SCALE GENOMIC DNA]</scope>
    <source>
        <strain evidence="5">HannoverDv2000</strain>
    </source>
</reference>
<evidence type="ECO:0000256" key="2">
    <source>
        <dbReference type="ARBA" id="ARBA00022963"/>
    </source>
</evidence>
<dbReference type="STRING" id="29172.A0A0D8Y2B1"/>
<gene>
    <name evidence="4" type="ORF">DICVIV_02871</name>
</gene>
<keyword evidence="5" id="KW-1185">Reference proteome</keyword>
<dbReference type="InterPro" id="IPR029058">
    <property type="entry name" value="AB_hydrolase_fold"/>
</dbReference>
<accession>A0A0D8Y2B1</accession>